<proteinExistence type="predicted"/>
<dbReference type="STRING" id="392333.SAMN05660860_02972"/>
<dbReference type="EMBL" id="FNGU01000008">
    <property type="protein sequence ID" value="SDM66907.1"/>
    <property type="molecule type" value="Genomic_DNA"/>
</dbReference>
<dbReference type="AlphaFoldDB" id="A0A1G9V4A6"/>
<organism evidence="1 2">
    <name type="scientific">Geoalkalibacter ferrihydriticus</name>
    <dbReference type="NCBI Taxonomy" id="392333"/>
    <lineage>
        <taxon>Bacteria</taxon>
        <taxon>Pseudomonadati</taxon>
        <taxon>Thermodesulfobacteriota</taxon>
        <taxon>Desulfuromonadia</taxon>
        <taxon>Desulfuromonadales</taxon>
        <taxon>Geoalkalibacteraceae</taxon>
        <taxon>Geoalkalibacter</taxon>
    </lineage>
</organism>
<accession>A0A1G9V4A6</accession>
<evidence type="ECO:0000313" key="2">
    <source>
        <dbReference type="Proteomes" id="UP000182146"/>
    </source>
</evidence>
<sequence length="492" mass="58792">MGFSRFVAGVVIALGLLVGGAGVALSAVEEDDRIFTLWPLLDYRSSPQVDYASLRVLGPLFKYERKGPEVEYGLRPLFFRAQDRDSGLRISEYLYPVASSRHEDEQSYFQFLRLYETDLDRREQGRGDQFTLFPFLFYGEDEERGKYFAFFPIGGKIYNRFWRDEIRFTLFPLYGYTQKDGTEITNILWPIYARIEGKNETGVKFWPLYGRSEKEGVYRKRFAIWPFYFNEHLGLDGENPRHRRGVFPFYLAQDSPVRSQKTWLWPFFSHIVDQERDYEEWNLPWPLVRHAQGSYKESRKFLPFYSYERTGVLERRWVVWPIYLHSRLTTEDLVRERGRVLFFLFSNLEERLILEDEQDYTRLKRVALWPLFNYERRMGVSHFSTLALLEPFFPDHDSIRRNWSPLWSVYQSKWDTHGNQISSLLWNLYWKERRGEDLAYELFPLVSYQGAGGAMKEFKLLKGLVHVIREEDGGRFSLFYLPWGFSWGRQAQ</sequence>
<reference evidence="1 2" key="1">
    <citation type="submission" date="2016-10" db="EMBL/GenBank/DDBJ databases">
        <authorList>
            <person name="de Groot N.N."/>
        </authorList>
    </citation>
    <scope>NUCLEOTIDE SEQUENCE [LARGE SCALE GENOMIC DNA]</scope>
    <source>
        <strain evidence="1 2">DSM 17813</strain>
    </source>
</reference>
<protein>
    <submittedName>
        <fullName evidence="1">Uncharacterized protein</fullName>
    </submittedName>
</protein>
<evidence type="ECO:0000313" key="1">
    <source>
        <dbReference type="EMBL" id="SDM66907.1"/>
    </source>
</evidence>
<name>A0A1G9V4A6_9BACT</name>
<dbReference type="Proteomes" id="UP000182146">
    <property type="component" value="Unassembled WGS sequence"/>
</dbReference>
<gene>
    <name evidence="1" type="ORF">SAMN05660860_02972</name>
</gene>